<dbReference type="STRING" id="105785.A0A2J7QXQ5"/>
<reference evidence="5 6" key="1">
    <citation type="submission" date="2017-12" db="EMBL/GenBank/DDBJ databases">
        <title>Hemimetabolous genomes reveal molecular basis of termite eusociality.</title>
        <authorList>
            <person name="Harrison M.C."/>
            <person name="Jongepier E."/>
            <person name="Robertson H.M."/>
            <person name="Arning N."/>
            <person name="Bitard-Feildel T."/>
            <person name="Chao H."/>
            <person name="Childers C.P."/>
            <person name="Dinh H."/>
            <person name="Doddapaneni H."/>
            <person name="Dugan S."/>
            <person name="Gowin J."/>
            <person name="Greiner C."/>
            <person name="Han Y."/>
            <person name="Hu H."/>
            <person name="Hughes D.S.T."/>
            <person name="Huylmans A.-K."/>
            <person name="Kemena C."/>
            <person name="Kremer L.P.M."/>
            <person name="Lee S.L."/>
            <person name="Lopez-Ezquerra A."/>
            <person name="Mallet L."/>
            <person name="Monroy-Kuhn J.M."/>
            <person name="Moser A."/>
            <person name="Murali S.C."/>
            <person name="Muzny D.M."/>
            <person name="Otani S."/>
            <person name="Piulachs M.-D."/>
            <person name="Poelchau M."/>
            <person name="Qu J."/>
            <person name="Schaub F."/>
            <person name="Wada-Katsumata A."/>
            <person name="Worley K.C."/>
            <person name="Xie Q."/>
            <person name="Ylla G."/>
            <person name="Poulsen M."/>
            <person name="Gibbs R.A."/>
            <person name="Schal C."/>
            <person name="Richards S."/>
            <person name="Belles X."/>
            <person name="Korb J."/>
            <person name="Bornberg-Bauer E."/>
        </authorList>
    </citation>
    <scope>NUCLEOTIDE SEQUENCE [LARGE SCALE GENOMIC DNA]</scope>
    <source>
        <tissue evidence="5">Whole body</tissue>
    </source>
</reference>
<sequence>MAAVELPPSALMRHMILEGFKMPVVFNGFIEDWEILSWSLDTWAEKFGDKVLPFRSGFGKSTKVPQWEGLCERINLTLKEFVKLERIVEKKEENTSNDNSTRWMYFDYKYMNEWFSDQQSLLNAVTWKNFGFPERGGSLSTIWIGNDGAHTPCHLDTYGCNLVAQVYGRKQWILFPPEKTSSLLPTRIPYEESSIYSNLNFYSPDADIADELQEAYVVTLKPGDVLFVPHYWWHYVENVGTAVSINSWIPLLSDDEYRLEEALVRFFVSQVCKNLPENKLNQLLNPNEADLVDHPLSTAAQQVEICLERCHQNRACGKELDVNVDSQSMKKRSRLDGESDLYVCGQTSNKLTQEEVLYKYKDIISVVPKYSVSEFRSLLMEKQKSFPAQNMGGISSGVADADMNRLQDIVNAFCHPEIISKIKDKILMQV</sequence>
<organism evidence="5 6">
    <name type="scientific">Cryptotermes secundus</name>
    <dbReference type="NCBI Taxonomy" id="105785"/>
    <lineage>
        <taxon>Eukaryota</taxon>
        <taxon>Metazoa</taxon>
        <taxon>Ecdysozoa</taxon>
        <taxon>Arthropoda</taxon>
        <taxon>Hexapoda</taxon>
        <taxon>Insecta</taxon>
        <taxon>Pterygota</taxon>
        <taxon>Neoptera</taxon>
        <taxon>Polyneoptera</taxon>
        <taxon>Dictyoptera</taxon>
        <taxon>Blattodea</taxon>
        <taxon>Blattoidea</taxon>
        <taxon>Termitoidae</taxon>
        <taxon>Kalotermitidae</taxon>
        <taxon>Cryptotermitinae</taxon>
        <taxon>Cryptotermes</taxon>
    </lineage>
</organism>
<dbReference type="AlphaFoldDB" id="A0A2J7QXQ5"/>
<accession>A0A2J7QXQ5</accession>
<name>A0A2J7QXQ5_9NEOP</name>
<keyword evidence="2" id="KW-0963">Cytoplasm</keyword>
<dbReference type="EMBL" id="NEVH01009372">
    <property type="protein sequence ID" value="PNF33367.1"/>
    <property type="molecule type" value="Genomic_DNA"/>
</dbReference>
<dbReference type="InterPro" id="IPR041667">
    <property type="entry name" value="Cupin_8"/>
</dbReference>
<evidence type="ECO:0000256" key="2">
    <source>
        <dbReference type="ARBA" id="ARBA00022490"/>
    </source>
</evidence>
<dbReference type="InterPro" id="IPR003347">
    <property type="entry name" value="JmjC_dom"/>
</dbReference>
<comment type="caution">
    <text evidence="5">The sequence shown here is derived from an EMBL/GenBank/DDBJ whole genome shotgun (WGS) entry which is preliminary data.</text>
</comment>
<dbReference type="PANTHER" id="PTHR12461">
    <property type="entry name" value="HYPOXIA-INDUCIBLE FACTOR 1 ALPHA INHIBITOR-RELATED"/>
    <property type="match status" value="1"/>
</dbReference>
<dbReference type="Pfam" id="PF13621">
    <property type="entry name" value="Cupin_8"/>
    <property type="match status" value="1"/>
</dbReference>
<dbReference type="SMART" id="SM00558">
    <property type="entry name" value="JmjC"/>
    <property type="match status" value="1"/>
</dbReference>
<evidence type="ECO:0000313" key="6">
    <source>
        <dbReference type="Proteomes" id="UP000235965"/>
    </source>
</evidence>
<comment type="subcellular location">
    <subcellularLocation>
        <location evidence="1">Cytoplasm</location>
    </subcellularLocation>
</comment>
<dbReference type="Gene3D" id="2.60.120.650">
    <property type="entry name" value="Cupin"/>
    <property type="match status" value="1"/>
</dbReference>
<comment type="function">
    <text evidence="3">May play a role in cellular stress response.</text>
</comment>
<evidence type="ECO:0000313" key="5">
    <source>
        <dbReference type="EMBL" id="PNF33367.1"/>
    </source>
</evidence>
<dbReference type="SUPFAM" id="SSF51197">
    <property type="entry name" value="Clavaminate synthase-like"/>
    <property type="match status" value="1"/>
</dbReference>
<dbReference type="FunCoup" id="A0A2J7QXQ5">
    <property type="interactions" value="4"/>
</dbReference>
<gene>
    <name evidence="5" type="ORF">B7P43_G04154</name>
</gene>
<keyword evidence="6" id="KW-1185">Reference proteome</keyword>
<evidence type="ECO:0000256" key="1">
    <source>
        <dbReference type="ARBA" id="ARBA00004496"/>
    </source>
</evidence>
<dbReference type="Proteomes" id="UP000235965">
    <property type="component" value="Unassembled WGS sequence"/>
</dbReference>
<evidence type="ECO:0000256" key="3">
    <source>
        <dbReference type="ARBA" id="ARBA00037342"/>
    </source>
</evidence>
<dbReference type="InParanoid" id="A0A2J7QXQ5"/>
<proteinExistence type="predicted"/>
<dbReference type="PROSITE" id="PS51184">
    <property type="entry name" value="JMJC"/>
    <property type="match status" value="1"/>
</dbReference>
<evidence type="ECO:0000259" key="4">
    <source>
        <dbReference type="PROSITE" id="PS51184"/>
    </source>
</evidence>
<dbReference type="GO" id="GO:0005737">
    <property type="term" value="C:cytoplasm"/>
    <property type="evidence" value="ECO:0007669"/>
    <property type="project" value="UniProtKB-SubCell"/>
</dbReference>
<protein>
    <recommendedName>
        <fullName evidence="4">JmjC domain-containing protein</fullName>
    </recommendedName>
</protein>
<dbReference type="FunFam" id="2.60.120.650:FF:000018">
    <property type="entry name" value="HSPB1-associated protein 1 homolog"/>
    <property type="match status" value="1"/>
</dbReference>
<dbReference type="OrthoDB" id="438164at2759"/>
<dbReference type="PANTHER" id="PTHR12461:SF43">
    <property type="entry name" value="HSPB1-ASSOCIATED PROTEIN 1"/>
    <property type="match status" value="1"/>
</dbReference>
<feature type="domain" description="JmjC" evidence="4">
    <location>
        <begin position="105"/>
        <end position="264"/>
    </location>
</feature>